<evidence type="ECO:0000256" key="1">
    <source>
        <dbReference type="ARBA" id="ARBA00004429"/>
    </source>
</evidence>
<feature type="transmembrane region" description="Helical" evidence="6">
    <location>
        <begin position="420"/>
        <end position="441"/>
    </location>
</feature>
<feature type="transmembrane region" description="Helical" evidence="6">
    <location>
        <begin position="132"/>
        <end position="154"/>
    </location>
</feature>
<feature type="transmembrane region" description="Helical" evidence="6">
    <location>
        <begin position="193"/>
        <end position="213"/>
    </location>
</feature>
<gene>
    <name evidence="8" type="ORF">PWJ81_09110</name>
</gene>
<comment type="caution">
    <text evidence="8">The sequence shown here is derived from an EMBL/GenBank/DDBJ whole genome shotgun (WGS) entry which is preliminary data.</text>
</comment>
<keyword evidence="3 6" id="KW-0812">Transmembrane</keyword>
<protein>
    <submittedName>
        <fullName evidence="8">MFS transporter</fullName>
    </submittedName>
</protein>
<sequence>MKKRSAGLVIAIAVIVLELIGGMQTYLNQLILPILAKDLHAQHLYGVIMGVSAMSSMAGLPIGAALMNRIRLPRLLMGATVFLVVGACTSAAAPHISVYLGGAVIRGLAGSTLAMTSIGAVALGLSGRARRLTLAFSSASWVVSSVLGPAYAAWVTHLLSWRWAMLLYLPLLLVARFVIALNLTTEGERKKSPFSVTALLLIIVGVGITVLPAAGALKIVLMVTGVAVLGYVAVLLMPQGTFTRATPRRAALAGMLFLTGGYFAGNELVSLTAHDLYRAGPDALGVIIMGGGLGWAIVGVFCGIKPATTRRGYRLRVISGLGCIALAALFFAAWIFSGWHLASPTAVFCTVWTIAGIGMGIAYLDTLNIFFDDPDVPDGITIETMASSAVIVESLASTMFIPLTTSIVATAFTAHQGVFALPYALTWLLIAVAIVFAFGYLRRTYPARTA</sequence>
<dbReference type="InterPro" id="IPR036259">
    <property type="entry name" value="MFS_trans_sf"/>
</dbReference>
<feature type="transmembrane region" description="Helical" evidence="6">
    <location>
        <begin position="219"/>
        <end position="238"/>
    </location>
</feature>
<dbReference type="SUPFAM" id="SSF103473">
    <property type="entry name" value="MFS general substrate transporter"/>
    <property type="match status" value="1"/>
</dbReference>
<organism evidence="8 9">
    <name type="scientific">Actinotignum sanguinis</name>
    <dbReference type="NCBI Taxonomy" id="1445614"/>
    <lineage>
        <taxon>Bacteria</taxon>
        <taxon>Bacillati</taxon>
        <taxon>Actinomycetota</taxon>
        <taxon>Actinomycetes</taxon>
        <taxon>Actinomycetales</taxon>
        <taxon>Actinomycetaceae</taxon>
        <taxon>Actinotignum</taxon>
    </lineage>
</organism>
<feature type="transmembrane region" description="Helical" evidence="6">
    <location>
        <begin position="395"/>
        <end position="414"/>
    </location>
</feature>
<dbReference type="RefSeq" id="WP_274732738.1">
    <property type="nucleotide sequence ID" value="NZ_CAMXYX010000065.1"/>
</dbReference>
<keyword evidence="2" id="KW-0813">Transport</keyword>
<keyword evidence="4 6" id="KW-1133">Transmembrane helix</keyword>
<evidence type="ECO:0000256" key="6">
    <source>
        <dbReference type="SAM" id="Phobius"/>
    </source>
</evidence>
<feature type="transmembrane region" description="Helical" evidence="6">
    <location>
        <begin position="283"/>
        <end position="303"/>
    </location>
</feature>
<feature type="transmembrane region" description="Helical" evidence="6">
    <location>
        <begin position="7"/>
        <end position="27"/>
    </location>
</feature>
<dbReference type="EMBL" id="JARBHI010000031">
    <property type="protein sequence ID" value="MDE1657221.1"/>
    <property type="molecule type" value="Genomic_DNA"/>
</dbReference>
<feature type="transmembrane region" description="Helical" evidence="6">
    <location>
        <begin position="103"/>
        <end position="125"/>
    </location>
</feature>
<feature type="transmembrane region" description="Helical" evidence="6">
    <location>
        <begin position="75"/>
        <end position="97"/>
    </location>
</feature>
<dbReference type="Pfam" id="PF07690">
    <property type="entry name" value="MFS_1"/>
    <property type="match status" value="1"/>
</dbReference>
<dbReference type="PROSITE" id="PS50850">
    <property type="entry name" value="MFS"/>
    <property type="match status" value="1"/>
</dbReference>
<proteinExistence type="predicted"/>
<feature type="transmembrane region" description="Helical" evidence="6">
    <location>
        <begin position="342"/>
        <end position="364"/>
    </location>
</feature>
<dbReference type="Gene3D" id="1.20.1250.20">
    <property type="entry name" value="MFS general substrate transporter like domains"/>
    <property type="match status" value="1"/>
</dbReference>
<feature type="domain" description="Major facilitator superfamily (MFS) profile" evidence="7">
    <location>
        <begin position="10"/>
        <end position="445"/>
    </location>
</feature>
<name>A0ABT5V8C0_9ACTO</name>
<evidence type="ECO:0000256" key="4">
    <source>
        <dbReference type="ARBA" id="ARBA00022989"/>
    </source>
</evidence>
<dbReference type="InterPro" id="IPR011701">
    <property type="entry name" value="MFS"/>
</dbReference>
<evidence type="ECO:0000313" key="9">
    <source>
        <dbReference type="Proteomes" id="UP001219297"/>
    </source>
</evidence>
<dbReference type="PANTHER" id="PTHR23501:SF191">
    <property type="entry name" value="VACUOLAR BASIC AMINO ACID TRANSPORTER 4"/>
    <property type="match status" value="1"/>
</dbReference>
<comment type="subcellular location">
    <subcellularLocation>
        <location evidence="1">Cell inner membrane</location>
        <topology evidence="1">Multi-pass membrane protein</topology>
    </subcellularLocation>
</comment>
<evidence type="ECO:0000256" key="5">
    <source>
        <dbReference type="ARBA" id="ARBA00023136"/>
    </source>
</evidence>
<evidence type="ECO:0000259" key="7">
    <source>
        <dbReference type="PROSITE" id="PS50850"/>
    </source>
</evidence>
<accession>A0ABT5V8C0</accession>
<feature type="transmembrane region" description="Helical" evidence="6">
    <location>
        <begin position="315"/>
        <end position="336"/>
    </location>
</feature>
<dbReference type="PANTHER" id="PTHR23501">
    <property type="entry name" value="MAJOR FACILITATOR SUPERFAMILY"/>
    <property type="match status" value="1"/>
</dbReference>
<feature type="transmembrane region" description="Helical" evidence="6">
    <location>
        <begin position="47"/>
        <end position="68"/>
    </location>
</feature>
<evidence type="ECO:0000256" key="2">
    <source>
        <dbReference type="ARBA" id="ARBA00022448"/>
    </source>
</evidence>
<feature type="transmembrane region" description="Helical" evidence="6">
    <location>
        <begin position="160"/>
        <end position="181"/>
    </location>
</feature>
<reference evidence="8 9" key="1">
    <citation type="submission" date="2023-02" db="EMBL/GenBank/DDBJ databases">
        <title>Defining the Infant Male Urobiome and Moving Towards Mechanisms in Urobiome Research.</title>
        <authorList>
            <person name="Reasoner S."/>
            <person name="Flores V."/>
            <person name="Van Horn G."/>
            <person name="Morales G."/>
            <person name="Peard L."/>
            <person name="Abelson B."/>
            <person name="Manuel C."/>
            <person name="Lee J."/>
            <person name="Baker B."/>
            <person name="Williams T."/>
            <person name="Schmitz J."/>
            <person name="Clayton D."/>
            <person name="Hadjifrangiskou M."/>
        </authorList>
    </citation>
    <scope>NUCLEOTIDE SEQUENCE [LARGE SCALE GENOMIC DNA]</scope>
    <source>
        <strain evidence="8 9">AS1053</strain>
    </source>
</reference>
<keyword evidence="5 6" id="KW-0472">Membrane</keyword>
<feature type="transmembrane region" description="Helical" evidence="6">
    <location>
        <begin position="250"/>
        <end position="271"/>
    </location>
</feature>
<keyword evidence="9" id="KW-1185">Reference proteome</keyword>
<dbReference type="InterPro" id="IPR020846">
    <property type="entry name" value="MFS_dom"/>
</dbReference>
<dbReference type="GeneID" id="83608297"/>
<evidence type="ECO:0000313" key="8">
    <source>
        <dbReference type="EMBL" id="MDE1657221.1"/>
    </source>
</evidence>
<dbReference type="Proteomes" id="UP001219297">
    <property type="component" value="Unassembled WGS sequence"/>
</dbReference>
<evidence type="ECO:0000256" key="3">
    <source>
        <dbReference type="ARBA" id="ARBA00022692"/>
    </source>
</evidence>